<evidence type="ECO:0000313" key="1">
    <source>
        <dbReference type="EMBL" id="EGV44330.1"/>
    </source>
</evidence>
<dbReference type="Proteomes" id="UP000003730">
    <property type="component" value="Unassembled WGS sequence"/>
</dbReference>
<dbReference type="GO" id="GO:0016740">
    <property type="term" value="F:transferase activity"/>
    <property type="evidence" value="ECO:0007669"/>
    <property type="project" value="UniProtKB-KW"/>
</dbReference>
<keyword evidence="1" id="KW-0808">Transferase</keyword>
<accession>G2EBB2</accession>
<dbReference type="STRING" id="1046627.BZARG_795"/>
<sequence>MRTKADIKKQITAPFVANSHIVAAYGLDENKTFEEQFSIVSFENILFDLMVNIIFFLELLFVEHVKEVDTKLLNQKNARLPWYRTMALQFQYGFDLVADKDYYDNGSATADQIEASKIIKYAAVNESDDESRVILKIAGEVADELAPIPVPERAAFDAYVKEFRPGGVKVTIINYEPDLLYLNLAIYRDPLVLDANGMSILNGNYPVNDAIAAYMKLLPFDGAFVIFDFLNYIKDNAQGVVTPVAVNIESAWIDPILEGYGSPVSIDVKRIPESGYYKVVNFDNITYVG</sequence>
<evidence type="ECO:0000313" key="2">
    <source>
        <dbReference type="Proteomes" id="UP000003730"/>
    </source>
</evidence>
<proteinExistence type="predicted"/>
<dbReference type="eggNOG" id="ENOG502ZBHM">
    <property type="taxonomic scope" value="Bacteria"/>
</dbReference>
<reference evidence="1 2" key="1">
    <citation type="journal article" date="2008" name="Int. J. Syst. Evol. Microbiol.">
        <title>Bizionia argentinensis sp. nov., isolated from surface marine water in Antarctica.</title>
        <authorList>
            <person name="Bercovich A."/>
            <person name="Vazquez S.C."/>
            <person name="Yankilevich P."/>
            <person name="Coria S.H."/>
            <person name="Foti M."/>
            <person name="Hernandez E."/>
            <person name="Vidal A."/>
            <person name="Ruberto L."/>
            <person name="Melo C."/>
            <person name="Marenssi S."/>
            <person name="Criscuolo M."/>
            <person name="Memoli M."/>
            <person name="Arguelles M."/>
            <person name="Mac Cormack W.P."/>
        </authorList>
    </citation>
    <scope>NUCLEOTIDE SEQUENCE [LARGE SCALE GENOMIC DNA]</scope>
    <source>
        <strain evidence="1 2">JUB59</strain>
    </source>
</reference>
<dbReference type="OrthoDB" id="1053324at2"/>
<comment type="caution">
    <text evidence="1">The sequence shown here is derived from an EMBL/GenBank/DDBJ whole genome shotgun (WGS) entry which is preliminary data.</text>
</comment>
<organism evidence="1 2">
    <name type="scientific">Bizionia argentinensis JUB59</name>
    <dbReference type="NCBI Taxonomy" id="1046627"/>
    <lineage>
        <taxon>Bacteria</taxon>
        <taxon>Pseudomonadati</taxon>
        <taxon>Bacteroidota</taxon>
        <taxon>Flavobacteriia</taxon>
        <taxon>Flavobacteriales</taxon>
        <taxon>Flavobacteriaceae</taxon>
        <taxon>Bizionia</taxon>
    </lineage>
</organism>
<dbReference type="AlphaFoldDB" id="G2EBB2"/>
<keyword evidence="2" id="KW-1185">Reference proteome</keyword>
<name>G2EBB2_9FLAO</name>
<gene>
    <name evidence="1" type="ORF">BZARG_795</name>
</gene>
<protein>
    <submittedName>
        <fullName evidence="1">Nucleotidyltransferase</fullName>
    </submittedName>
</protein>
<dbReference type="RefSeq" id="WP_008635482.1">
    <property type="nucleotide sequence ID" value="NZ_AFXZ01000009.1"/>
</dbReference>
<dbReference type="EMBL" id="AFXZ01000009">
    <property type="protein sequence ID" value="EGV44330.1"/>
    <property type="molecule type" value="Genomic_DNA"/>
</dbReference>